<dbReference type="Pfam" id="PF00355">
    <property type="entry name" value="Rieske"/>
    <property type="match status" value="1"/>
</dbReference>
<feature type="domain" description="Rieske" evidence="8">
    <location>
        <begin position="46"/>
        <end position="155"/>
    </location>
</feature>
<dbReference type="GO" id="GO:0051537">
    <property type="term" value="F:2 iron, 2 sulfur cluster binding"/>
    <property type="evidence" value="ECO:0007669"/>
    <property type="project" value="UniProtKB-KW"/>
</dbReference>
<dbReference type="Pfam" id="PF00848">
    <property type="entry name" value="Ring_hydroxyl_A"/>
    <property type="match status" value="1"/>
</dbReference>
<dbReference type="SUPFAM" id="SSF55961">
    <property type="entry name" value="Bet v1-like"/>
    <property type="match status" value="1"/>
</dbReference>
<keyword evidence="4" id="KW-0560">Oxidoreductase</keyword>
<dbReference type="Proteomes" id="UP000252015">
    <property type="component" value="Unassembled WGS sequence"/>
</dbReference>
<dbReference type="RefSeq" id="WP_113963906.1">
    <property type="nucleotide sequence ID" value="NZ_UEGW01000001.1"/>
</dbReference>
<dbReference type="GO" id="GO:0004497">
    <property type="term" value="F:monooxygenase activity"/>
    <property type="evidence" value="ECO:0007669"/>
    <property type="project" value="UniProtKB-ARBA"/>
</dbReference>
<feature type="compositionally biased region" description="Pro residues" evidence="7">
    <location>
        <begin position="361"/>
        <end position="378"/>
    </location>
</feature>
<dbReference type="Gene3D" id="2.102.10.10">
    <property type="entry name" value="Rieske [2Fe-2S] iron-sulphur domain"/>
    <property type="match status" value="1"/>
</dbReference>
<evidence type="ECO:0000259" key="8">
    <source>
        <dbReference type="PROSITE" id="PS51296"/>
    </source>
</evidence>
<dbReference type="Gene3D" id="3.90.380.10">
    <property type="entry name" value="Naphthalene 1,2-dioxygenase Alpha Subunit, Chain A, domain 1"/>
    <property type="match status" value="1"/>
</dbReference>
<evidence type="ECO:0000313" key="10">
    <source>
        <dbReference type="Proteomes" id="UP000252015"/>
    </source>
</evidence>
<evidence type="ECO:0000256" key="7">
    <source>
        <dbReference type="SAM" id="MobiDB-lite"/>
    </source>
</evidence>
<comment type="cofactor">
    <cofactor evidence="1">
        <name>Fe cation</name>
        <dbReference type="ChEBI" id="CHEBI:24875"/>
    </cofactor>
</comment>
<dbReference type="PROSITE" id="PS51296">
    <property type="entry name" value="RIESKE"/>
    <property type="match status" value="1"/>
</dbReference>
<evidence type="ECO:0000256" key="2">
    <source>
        <dbReference type="ARBA" id="ARBA00022714"/>
    </source>
</evidence>
<dbReference type="InterPro" id="IPR015879">
    <property type="entry name" value="Ring_hydroxy_dOase_asu_C_dom"/>
</dbReference>
<evidence type="ECO:0000256" key="3">
    <source>
        <dbReference type="ARBA" id="ARBA00022723"/>
    </source>
</evidence>
<proteinExistence type="predicted"/>
<dbReference type="GO" id="GO:0016705">
    <property type="term" value="F:oxidoreductase activity, acting on paired donors, with incorporation or reduction of molecular oxygen"/>
    <property type="evidence" value="ECO:0007669"/>
    <property type="project" value="UniProtKB-ARBA"/>
</dbReference>
<dbReference type="GO" id="GO:0005506">
    <property type="term" value="F:iron ion binding"/>
    <property type="evidence" value="ECO:0007669"/>
    <property type="project" value="InterPro"/>
</dbReference>
<sequence>MATTEAHWTPLPVPWAVETPDRIPKQRYYDPDFYALENEMFWPRVWQMACRLEEIPKPGDFVEYEILDQSILVVRVDAHTVRAYHNACRHRGVKLVEGNGSRRTFVCPFHGWCWGLDGANTYVARPEVFAEHNLCSQDLGLVPVRCELWGGCAWINFDDDAPPLRDCQEPFASIYDAWKVESLRTEWWKSCLLPVNWKLATAAFMEGYHVPQTHPQLLPSAQTAGPSAGVHPVVQSSLYFMRTLGTGMGGMTHENDIRIAEGLQHIELPSDPAAALTSWRRALNDAVVAWHRARGSTIPDLNDLDRRGITDAIGFCFPHYFVLPTYSSASSYRIRPLGPEQTLFEIWSLTRLPSDASSGKPAPPEPMGPDDPRWPPIPAQDFSNLPRQQKGLHSKGFEYMRLSDQIEGLISNFERVIDGFLAGLPHEKLVPAIQKTNTTIDVPVADLGLK</sequence>
<protein>
    <submittedName>
        <fullName evidence="9">Rieske (2Fe-2S) domain-containing protein [Frankia sp. EAN1pec]</fullName>
    </submittedName>
</protein>
<keyword evidence="2" id="KW-0001">2Fe-2S</keyword>
<evidence type="ECO:0000256" key="1">
    <source>
        <dbReference type="ARBA" id="ARBA00001962"/>
    </source>
</evidence>
<dbReference type="STRING" id="29313.BHQ16_02820"/>
<feature type="region of interest" description="Disordered" evidence="7">
    <location>
        <begin position="354"/>
        <end position="381"/>
    </location>
</feature>
<keyword evidence="3" id="KW-0479">Metal-binding</keyword>
<dbReference type="PRINTS" id="PR00090">
    <property type="entry name" value="RNGDIOXGNASE"/>
</dbReference>
<organism evidence="9 10">
    <name type="scientific">Mycobacterium shimoidei</name>
    <dbReference type="NCBI Taxonomy" id="29313"/>
    <lineage>
        <taxon>Bacteria</taxon>
        <taxon>Bacillati</taxon>
        <taxon>Actinomycetota</taxon>
        <taxon>Actinomycetes</taxon>
        <taxon>Mycobacteriales</taxon>
        <taxon>Mycobacteriaceae</taxon>
        <taxon>Mycobacterium</taxon>
    </lineage>
</organism>
<dbReference type="EMBL" id="UEGW01000001">
    <property type="protein sequence ID" value="SRX94464.1"/>
    <property type="molecule type" value="Genomic_DNA"/>
</dbReference>
<dbReference type="AlphaFoldDB" id="A0A375YZY6"/>
<keyword evidence="5" id="KW-0408">Iron</keyword>
<evidence type="ECO:0000256" key="5">
    <source>
        <dbReference type="ARBA" id="ARBA00023004"/>
    </source>
</evidence>
<dbReference type="CDD" id="cd03469">
    <property type="entry name" value="Rieske_RO_Alpha_N"/>
    <property type="match status" value="1"/>
</dbReference>
<dbReference type="CDD" id="cd08882">
    <property type="entry name" value="RHO_alpha_C_MupW-like"/>
    <property type="match status" value="1"/>
</dbReference>
<reference evidence="9 10" key="1">
    <citation type="submission" date="2018-05" db="EMBL/GenBank/DDBJ databases">
        <authorList>
            <consortium name="IHU Genomes"/>
        </authorList>
    </citation>
    <scope>NUCLEOTIDE SEQUENCE [LARGE SCALE GENOMIC DNA]</scope>
    <source>
        <strain evidence="9 10">P7336</strain>
    </source>
</reference>
<keyword evidence="10" id="KW-1185">Reference proteome</keyword>
<dbReference type="InterPro" id="IPR017941">
    <property type="entry name" value="Rieske_2Fe-2S"/>
</dbReference>
<keyword evidence="6" id="KW-0411">Iron-sulfur</keyword>
<accession>A0A375YZY6</accession>
<dbReference type="InterPro" id="IPR001663">
    <property type="entry name" value="Rng_hydr_dOase-A"/>
</dbReference>
<evidence type="ECO:0000313" key="9">
    <source>
        <dbReference type="EMBL" id="SRX94464.1"/>
    </source>
</evidence>
<dbReference type="InterPro" id="IPR036922">
    <property type="entry name" value="Rieske_2Fe-2S_sf"/>
</dbReference>
<dbReference type="SUPFAM" id="SSF50022">
    <property type="entry name" value="ISP domain"/>
    <property type="match status" value="1"/>
</dbReference>
<name>A0A375YZY6_MYCSH</name>
<dbReference type="PANTHER" id="PTHR43756:SF5">
    <property type="entry name" value="CHOLINE MONOOXYGENASE, CHLOROPLASTIC"/>
    <property type="match status" value="1"/>
</dbReference>
<gene>
    <name evidence="9" type="ORF">MSP7336_02718</name>
</gene>
<evidence type="ECO:0000256" key="4">
    <source>
        <dbReference type="ARBA" id="ARBA00023002"/>
    </source>
</evidence>
<dbReference type="PANTHER" id="PTHR43756">
    <property type="entry name" value="CHOLINE MONOOXYGENASE, CHLOROPLASTIC"/>
    <property type="match status" value="1"/>
</dbReference>
<evidence type="ECO:0000256" key="6">
    <source>
        <dbReference type="ARBA" id="ARBA00023014"/>
    </source>
</evidence>